<evidence type="ECO:0008006" key="3">
    <source>
        <dbReference type="Google" id="ProtNLM"/>
    </source>
</evidence>
<accession>A0A2X1UWC3</accession>
<dbReference type="Proteomes" id="UP000250242">
    <property type="component" value="Unassembled WGS sequence"/>
</dbReference>
<dbReference type="EMBL" id="UATH01000001">
    <property type="protein sequence ID" value="SPY08013.1"/>
    <property type="molecule type" value="Genomic_DNA"/>
</dbReference>
<proteinExistence type="predicted"/>
<sequence>MKSLNHSKGVITIIRHTPSGDIIDVTQNMEVRTGAEHRAKVFNGEANQTITHIELGSGVNEVDFENTNLTSPLSDAKADVQVSRNGHVLTYTAEFPAGKATGAITELGLFAGEVLCNRATRPVINKLENESITVIWSTESVPAGQYSSI</sequence>
<reference evidence="1 2" key="1">
    <citation type="submission" date="2018-06" db="EMBL/GenBank/DDBJ databases">
        <authorList>
            <consortium name="Pathogen Informatics"/>
            <person name="Doyle S."/>
        </authorList>
    </citation>
    <scope>NUCLEOTIDE SEQUENCE [LARGE SCALE GENOMIC DNA]</scope>
    <source>
        <strain evidence="1 2">NCTC11009</strain>
    </source>
</reference>
<gene>
    <name evidence="1" type="ORF">NCTC11009_01230</name>
</gene>
<organism evidence="1 2">
    <name type="scientific">Oligella urethralis</name>
    <dbReference type="NCBI Taxonomy" id="90245"/>
    <lineage>
        <taxon>Bacteria</taxon>
        <taxon>Pseudomonadati</taxon>
        <taxon>Pseudomonadota</taxon>
        <taxon>Betaproteobacteria</taxon>
        <taxon>Burkholderiales</taxon>
        <taxon>Alcaligenaceae</taxon>
        <taxon>Oligella</taxon>
    </lineage>
</organism>
<dbReference type="AlphaFoldDB" id="A0A2X1UWC3"/>
<evidence type="ECO:0000313" key="1">
    <source>
        <dbReference type="EMBL" id="SPY08013.1"/>
    </source>
</evidence>
<dbReference type="RefSeq" id="WP_113062501.1">
    <property type="nucleotide sequence ID" value="NZ_UATH01000001.1"/>
</dbReference>
<evidence type="ECO:0000313" key="2">
    <source>
        <dbReference type="Proteomes" id="UP000250242"/>
    </source>
</evidence>
<protein>
    <recommendedName>
        <fullName evidence="3">Phage tail protein</fullName>
    </recommendedName>
</protein>
<name>A0A2X1UWC3_9BURK</name>